<evidence type="ECO:0000256" key="1">
    <source>
        <dbReference type="SAM" id="Phobius"/>
    </source>
</evidence>
<keyword evidence="1" id="KW-0812">Transmembrane</keyword>
<accession>A0A172Q8W0</accession>
<feature type="signal peptide" evidence="2">
    <location>
        <begin position="1"/>
        <end position="23"/>
    </location>
</feature>
<evidence type="ECO:0008006" key="7">
    <source>
        <dbReference type="Google" id="ProtNLM"/>
    </source>
</evidence>
<dbReference type="STRING" id="1811193.A0O21_07700"/>
<feature type="transmembrane region" description="Helical" evidence="1">
    <location>
        <begin position="241"/>
        <end position="263"/>
    </location>
</feature>
<dbReference type="AlphaFoldDB" id="A0A172Q8W0"/>
<feature type="transmembrane region" description="Helical" evidence="1">
    <location>
        <begin position="457"/>
        <end position="477"/>
    </location>
</feature>
<evidence type="ECO:0000313" key="5">
    <source>
        <dbReference type="EMBL" id="AND79896.1"/>
    </source>
</evidence>
<keyword evidence="1" id="KW-0472">Membrane</keyword>
<organism evidence="5 6">
    <name type="scientific">Streptococcus pantholopis</name>
    <dbReference type="NCBI Taxonomy" id="1811193"/>
    <lineage>
        <taxon>Bacteria</taxon>
        <taxon>Bacillati</taxon>
        <taxon>Bacillota</taxon>
        <taxon>Bacilli</taxon>
        <taxon>Lactobacillales</taxon>
        <taxon>Streptococcaceae</taxon>
        <taxon>Streptococcus</taxon>
    </lineage>
</organism>
<feature type="chain" id="PRO_5007999677" description="Threonine dehydratase" evidence="2">
    <location>
        <begin position="24"/>
        <end position="638"/>
    </location>
</feature>
<feature type="domain" description="Predicted membrane protein YciQ-like C-terminal" evidence="4">
    <location>
        <begin position="285"/>
        <end position="568"/>
    </location>
</feature>
<keyword evidence="2" id="KW-0732">Signal</keyword>
<dbReference type="KEGG" id="spat:A0O21_07700"/>
<feature type="transmembrane region" description="Helical" evidence="1">
    <location>
        <begin position="483"/>
        <end position="501"/>
    </location>
</feature>
<evidence type="ECO:0000259" key="4">
    <source>
        <dbReference type="Pfam" id="PF20990"/>
    </source>
</evidence>
<keyword evidence="6" id="KW-1185">Reference proteome</keyword>
<reference evidence="5 6" key="1">
    <citation type="journal article" date="2016" name="Int. J. Syst. Evol. Microbiol.">
        <title>Streptococcuspantholopis sp. nov., isolated from faeces of the Tibetan antelope (Pantholops hodgsonii).</title>
        <authorList>
            <person name="Bai X."/>
            <person name="Xiong Y."/>
            <person name="Lu S."/>
            <person name="Jin D."/>
            <person name="Lai X."/>
            <person name="Yang J."/>
            <person name="Niu L."/>
            <person name="Hu S."/>
            <person name="Meng X."/>
            <person name="Pu J."/>
            <person name="Ye C."/>
            <person name="Xu J."/>
        </authorList>
    </citation>
    <scope>NUCLEOTIDE SEQUENCE [LARGE SCALE GENOMIC DNA]</scope>
    <source>
        <strain evidence="5 6">TA 26</strain>
    </source>
</reference>
<protein>
    <recommendedName>
        <fullName evidence="7">Threonine dehydratase</fullName>
    </recommendedName>
</protein>
<dbReference type="Pfam" id="PF09972">
    <property type="entry name" value="DUF2207"/>
    <property type="match status" value="1"/>
</dbReference>
<dbReference type="EMBL" id="CP014699">
    <property type="protein sequence ID" value="AND79896.1"/>
    <property type="molecule type" value="Genomic_DNA"/>
</dbReference>
<gene>
    <name evidence="5" type="ORF">A0O21_07700</name>
</gene>
<evidence type="ECO:0000313" key="6">
    <source>
        <dbReference type="Proteomes" id="UP000077317"/>
    </source>
</evidence>
<dbReference type="InterPro" id="IPR048389">
    <property type="entry name" value="YciQ-like_C"/>
</dbReference>
<sequence length="638" mass="72009">MKKFWLMFVLLLLSFGFTQAAAAADVDYSITSYTGDLVVNEDNSADFTQTIVYHFDSYYNGQVVTLGEAGNMPEGFSVGDSPDIEVYNDGVYTDIDNISVSNLGDGYEVKIYNSGFSGSEVRLVIHWQLYNILYKYQDVAELNWVPISDWDVTLHNVQFRIKTAKKTADSQLWAHQGYFKPVPEVNAKDGSYTVSAGSVTSKLELHAYWDKEVISTAIEKNEAGREQIIAQEKSISRMSRFLNIFFAYLLPSVFLLYLGYVFWNFRGLRKKLNRYQRSDRKVRLYEVPEDLSPLVLTQNIFGSSFYRLSPTRIKKKSDIRFENLVQAVLLDLIDRKNIVLTKEDGTLYLTVSDLNTLSDEEVVFLDMAFGNETKLALNELFSAYQYDHKATLKQLKKKYKGEKLEKAVRKASREVLSAINTKSREISDSVLEHIKEDQLVSPYRSLERGEEKQLDRMLGSVLLLAVLSLGIAVYLIFKLNLFSAIYAVLLLIAVCLYLYFYSSSRKYYRLGVLTEKGGERVYYWHSFRNMIANIESFDRADIESVVVWNRLLVYATLFGYAKRVEHYLKIHQIHSLGALSQVPSTDFHYLLGLSTAHLVQTSSNAVSSSNFSVSSGSSGSFSGGGFSGGGGGGGGGAF</sequence>
<proteinExistence type="predicted"/>
<name>A0A172Q8W0_9STRE</name>
<reference evidence="6" key="2">
    <citation type="submission" date="2016-03" db="EMBL/GenBank/DDBJ databases">
        <title>Streptococcus antelopensis sp. nov., isolated from the feces of the Tibetan antelope (Pantholops hodgsonii) in Hoh Xil National Nature Reserve, Qinghai, China.</title>
        <authorList>
            <person name="Bai X."/>
        </authorList>
    </citation>
    <scope>NUCLEOTIDE SEQUENCE [LARGE SCALE GENOMIC DNA]</scope>
    <source>
        <strain evidence="6">TA 26</strain>
    </source>
</reference>
<keyword evidence="1" id="KW-1133">Transmembrane helix</keyword>
<dbReference type="Proteomes" id="UP000077317">
    <property type="component" value="Chromosome"/>
</dbReference>
<feature type="domain" description="DUF2207" evidence="3">
    <location>
        <begin position="29"/>
        <end position="201"/>
    </location>
</feature>
<evidence type="ECO:0000256" key="2">
    <source>
        <dbReference type="SAM" id="SignalP"/>
    </source>
</evidence>
<dbReference type="InterPro" id="IPR018702">
    <property type="entry name" value="DUF2207"/>
</dbReference>
<evidence type="ECO:0000259" key="3">
    <source>
        <dbReference type="Pfam" id="PF09972"/>
    </source>
</evidence>
<dbReference type="Pfam" id="PF20990">
    <property type="entry name" value="DUF2207_C"/>
    <property type="match status" value="1"/>
</dbReference>